<evidence type="ECO:0000313" key="2">
    <source>
        <dbReference type="Proteomes" id="UP001338125"/>
    </source>
</evidence>
<organism evidence="1 2">
    <name type="scientific">Cladobotryum mycophilum</name>
    <dbReference type="NCBI Taxonomy" id="491253"/>
    <lineage>
        <taxon>Eukaryota</taxon>
        <taxon>Fungi</taxon>
        <taxon>Dikarya</taxon>
        <taxon>Ascomycota</taxon>
        <taxon>Pezizomycotina</taxon>
        <taxon>Sordariomycetes</taxon>
        <taxon>Hypocreomycetidae</taxon>
        <taxon>Hypocreales</taxon>
        <taxon>Hypocreaceae</taxon>
        <taxon>Cladobotryum</taxon>
    </lineage>
</organism>
<proteinExistence type="predicted"/>
<dbReference type="EMBL" id="JAVFKD010000015">
    <property type="protein sequence ID" value="KAK5988721.1"/>
    <property type="molecule type" value="Genomic_DNA"/>
</dbReference>
<sequence length="92" mass="10756">MDESRPYSEELHVSHRIKLRKFDPEGIQAALKEQQKAPLSDSANLDLRTVQRRERVWQNWLSFAEAPGKGPLKFWQDLRLESKEAESCCVVF</sequence>
<comment type="caution">
    <text evidence="1">The sequence shown here is derived from an EMBL/GenBank/DDBJ whole genome shotgun (WGS) entry which is preliminary data.</text>
</comment>
<reference evidence="1 2" key="1">
    <citation type="submission" date="2024-01" db="EMBL/GenBank/DDBJ databases">
        <title>Complete genome of Cladobotryum mycophilum ATHUM6906.</title>
        <authorList>
            <person name="Christinaki A.C."/>
            <person name="Myridakis A.I."/>
            <person name="Kouvelis V.N."/>
        </authorList>
    </citation>
    <scope>NUCLEOTIDE SEQUENCE [LARGE SCALE GENOMIC DNA]</scope>
    <source>
        <strain evidence="1 2">ATHUM6906</strain>
    </source>
</reference>
<protein>
    <submittedName>
        <fullName evidence="1">Uncharacterized protein</fullName>
    </submittedName>
</protein>
<gene>
    <name evidence="1" type="ORF">PT974_10210</name>
</gene>
<evidence type="ECO:0000313" key="1">
    <source>
        <dbReference type="EMBL" id="KAK5988721.1"/>
    </source>
</evidence>
<keyword evidence="2" id="KW-1185">Reference proteome</keyword>
<accession>A0ABR0S982</accession>
<dbReference type="Proteomes" id="UP001338125">
    <property type="component" value="Unassembled WGS sequence"/>
</dbReference>
<name>A0ABR0S982_9HYPO</name>